<dbReference type="Pfam" id="PF02803">
    <property type="entry name" value="Thiolase_C"/>
    <property type="match status" value="1"/>
</dbReference>
<reference evidence="8 9" key="1">
    <citation type="submission" date="2021-05" db="EMBL/GenBank/DDBJ databases">
        <title>Description of Cellulomonas sp. DKR-3 sp. nov.</title>
        <authorList>
            <person name="Dahal R.H."/>
            <person name="Chaudhary D.K."/>
        </authorList>
    </citation>
    <scope>NUCLEOTIDE SEQUENCE [LARGE SCALE GENOMIC DNA]</scope>
    <source>
        <strain evidence="8 9">DKR-3</strain>
    </source>
</reference>
<dbReference type="PANTHER" id="PTHR43853">
    <property type="entry name" value="3-KETOACYL-COA THIOLASE, PEROXISOMAL"/>
    <property type="match status" value="1"/>
</dbReference>
<evidence type="ECO:0000313" key="8">
    <source>
        <dbReference type="EMBL" id="MBT0994926.1"/>
    </source>
</evidence>
<dbReference type="InterPro" id="IPR050215">
    <property type="entry name" value="Thiolase-like_sf_Thiolase"/>
</dbReference>
<dbReference type="PROSITE" id="PS00737">
    <property type="entry name" value="THIOLASE_2"/>
    <property type="match status" value="1"/>
</dbReference>
<dbReference type="SUPFAM" id="SSF53901">
    <property type="entry name" value="Thiolase-like"/>
    <property type="match status" value="2"/>
</dbReference>
<dbReference type="PIRSF" id="PIRSF000429">
    <property type="entry name" value="Ac-CoA_Ac_transf"/>
    <property type="match status" value="1"/>
</dbReference>
<evidence type="ECO:0000256" key="5">
    <source>
        <dbReference type="SAM" id="MobiDB-lite"/>
    </source>
</evidence>
<dbReference type="Pfam" id="PF00108">
    <property type="entry name" value="Thiolase_N"/>
    <property type="match status" value="1"/>
</dbReference>
<dbReference type="InterPro" id="IPR020616">
    <property type="entry name" value="Thiolase_N"/>
</dbReference>
<feature type="domain" description="Thiolase C-terminal" evidence="7">
    <location>
        <begin position="282"/>
        <end position="403"/>
    </location>
</feature>
<evidence type="ECO:0000256" key="3">
    <source>
        <dbReference type="ARBA" id="ARBA00023315"/>
    </source>
</evidence>
<dbReference type="InterPro" id="IPR020613">
    <property type="entry name" value="Thiolase_CS"/>
</dbReference>
<feature type="domain" description="Thiolase N-terminal" evidence="6">
    <location>
        <begin position="20"/>
        <end position="272"/>
    </location>
</feature>
<organism evidence="8 9">
    <name type="scientific">Cellulomonas fulva</name>
    <dbReference type="NCBI Taxonomy" id="2835530"/>
    <lineage>
        <taxon>Bacteria</taxon>
        <taxon>Bacillati</taxon>
        <taxon>Actinomycetota</taxon>
        <taxon>Actinomycetes</taxon>
        <taxon>Micrococcales</taxon>
        <taxon>Cellulomonadaceae</taxon>
        <taxon>Cellulomonas</taxon>
    </lineage>
</organism>
<dbReference type="InterPro" id="IPR002155">
    <property type="entry name" value="Thiolase"/>
</dbReference>
<name>A0ABS5U0Q0_9CELL</name>
<evidence type="ECO:0000259" key="7">
    <source>
        <dbReference type="Pfam" id="PF02803"/>
    </source>
</evidence>
<protein>
    <submittedName>
        <fullName evidence="8">Thiolase family protein</fullName>
    </submittedName>
</protein>
<accession>A0ABS5U0Q0</accession>
<evidence type="ECO:0000256" key="1">
    <source>
        <dbReference type="ARBA" id="ARBA00010982"/>
    </source>
</evidence>
<dbReference type="PANTHER" id="PTHR43853:SF2">
    <property type="entry name" value="3-OXOADIPYL-COA_3-OXO-5,6-DEHYDROSUBERYL-COA THIOLASE"/>
    <property type="match status" value="1"/>
</dbReference>
<dbReference type="EMBL" id="JAHBOH010000001">
    <property type="protein sequence ID" value="MBT0994926.1"/>
    <property type="molecule type" value="Genomic_DNA"/>
</dbReference>
<evidence type="ECO:0000259" key="6">
    <source>
        <dbReference type="Pfam" id="PF00108"/>
    </source>
</evidence>
<dbReference type="NCBIfam" id="TIGR01930">
    <property type="entry name" value="AcCoA-C-Actrans"/>
    <property type="match status" value="1"/>
</dbReference>
<evidence type="ECO:0000313" key="9">
    <source>
        <dbReference type="Proteomes" id="UP000722125"/>
    </source>
</evidence>
<gene>
    <name evidence="8" type="ORF">KIN34_11595</name>
</gene>
<dbReference type="CDD" id="cd00751">
    <property type="entry name" value="thiolase"/>
    <property type="match status" value="1"/>
</dbReference>
<keyword evidence="3 4" id="KW-0012">Acyltransferase</keyword>
<dbReference type="Gene3D" id="3.40.47.10">
    <property type="match status" value="1"/>
</dbReference>
<dbReference type="Proteomes" id="UP000722125">
    <property type="component" value="Unassembled WGS sequence"/>
</dbReference>
<comment type="similarity">
    <text evidence="1 4">Belongs to the thiolase-like superfamily. Thiolase family.</text>
</comment>
<comment type="caution">
    <text evidence="8">The sequence shown here is derived from an EMBL/GenBank/DDBJ whole genome shotgun (WGS) entry which is preliminary data.</text>
</comment>
<keyword evidence="9" id="KW-1185">Reference proteome</keyword>
<evidence type="ECO:0000256" key="4">
    <source>
        <dbReference type="RuleBase" id="RU003557"/>
    </source>
</evidence>
<dbReference type="RefSeq" id="WP_214350630.1">
    <property type="nucleotide sequence ID" value="NZ_JAHBOH010000001.1"/>
</dbReference>
<dbReference type="InterPro" id="IPR020617">
    <property type="entry name" value="Thiolase_C"/>
</dbReference>
<keyword evidence="2 4" id="KW-0808">Transferase</keyword>
<proteinExistence type="inferred from homology"/>
<evidence type="ECO:0000256" key="2">
    <source>
        <dbReference type="ARBA" id="ARBA00022679"/>
    </source>
</evidence>
<feature type="region of interest" description="Disordered" evidence="5">
    <location>
        <begin position="405"/>
        <end position="429"/>
    </location>
</feature>
<sequence length="429" mass="44880">MPAASAPASPNPAPRVRRTVFVEGVRTPFGRARPDGLYAHTRADDLAVKTVRELLRRHPELPAERIDEVAIAATTQQGDQGLTLGRTVGVLAGLPRTVPGYAIDRMCAGAMTAVTNVAAAIGVGAADVALAGGVEHMGHHPMGFDADPNPRFLAERLVANDALNMGVTAENLHDRFGALTRERADAYGAASQRKYAEALAAGRIDADLVPVATRDPERGWGLATADEPPRPGTTVEGIAALPTPFRPGGRVTAGTSAPLTDGAASCLLAAEDTAAELGLPVRMRMVAFAYAGVEPEIMGIGPVPATRRALERAGLTIEDIGLFEINEAFAVQVLAFLDAFGIADDDPRVNPDGGAIAVGHPLASSGVRLMTQLARQMAERPDVRYGLTTMCVGLGQGGTVIWENPHHPEYVPTSDVPTSDVPTSEEAAR</sequence>
<dbReference type="InterPro" id="IPR016039">
    <property type="entry name" value="Thiolase-like"/>
</dbReference>